<dbReference type="InterPro" id="IPR010686">
    <property type="entry name" value="OBAP-like"/>
</dbReference>
<evidence type="ECO:0000256" key="2">
    <source>
        <dbReference type="SAM" id="SignalP"/>
    </source>
</evidence>
<feature type="compositionally biased region" description="Basic and acidic residues" evidence="1">
    <location>
        <begin position="222"/>
        <end position="236"/>
    </location>
</feature>
<proteinExistence type="predicted"/>
<dbReference type="PANTHER" id="PTHR31360:SF0">
    <property type="entry name" value="OIL BODY-ASSOCIATED PROTEIN 1B"/>
    <property type="match status" value="1"/>
</dbReference>
<dbReference type="RefSeq" id="WP_379598265.1">
    <property type="nucleotide sequence ID" value="NZ_JBHRTN010000018.1"/>
</dbReference>
<sequence length="266" mass="29560">MNRLRNFLLNRRALGAKLVATAAPIIAACACGRAHAQPVQQHGGSPATGGEHSTRSRVLGAGAAALQTKAPLNAMNMYLNGFHFYADDMGRPVEAHHFCTHLTEDLHQCVIFDGNSEDSRLIGIEYIVSEKVFRSLPDDEKKLWHSHHYETTSGELVMPGLPDIAENAAMRDLSTTYGKTWHTWQVDRGDTLPLGPPQLMMGYTAEGQLPARYIEDRDRRLDVSKAQSRESRKDIPVPEVAEGANSWQSGQVQQLKLETVPLRNRR</sequence>
<feature type="signal peptide" evidence="2">
    <location>
        <begin position="1"/>
        <end position="36"/>
    </location>
</feature>
<keyword evidence="4" id="KW-1185">Reference proteome</keyword>
<dbReference type="Pfam" id="PF06884">
    <property type="entry name" value="DUF1264"/>
    <property type="match status" value="1"/>
</dbReference>
<name>A0ABV7G6A2_9PROT</name>
<dbReference type="Proteomes" id="UP001595593">
    <property type="component" value="Unassembled WGS sequence"/>
</dbReference>
<protein>
    <submittedName>
        <fullName evidence="3">OBAP family protein</fullName>
    </submittedName>
</protein>
<dbReference type="PROSITE" id="PS51257">
    <property type="entry name" value="PROKAR_LIPOPROTEIN"/>
    <property type="match status" value="1"/>
</dbReference>
<reference evidence="4" key="1">
    <citation type="journal article" date="2019" name="Int. J. Syst. Evol. Microbiol.">
        <title>The Global Catalogue of Microorganisms (GCM) 10K type strain sequencing project: providing services to taxonomists for standard genome sequencing and annotation.</title>
        <authorList>
            <consortium name="The Broad Institute Genomics Platform"/>
            <consortium name="The Broad Institute Genome Sequencing Center for Infectious Disease"/>
            <person name="Wu L."/>
            <person name="Ma J."/>
        </authorList>
    </citation>
    <scope>NUCLEOTIDE SEQUENCE [LARGE SCALE GENOMIC DNA]</scope>
    <source>
        <strain evidence="4">KCTC 52094</strain>
    </source>
</reference>
<evidence type="ECO:0000256" key="1">
    <source>
        <dbReference type="SAM" id="MobiDB-lite"/>
    </source>
</evidence>
<evidence type="ECO:0000313" key="4">
    <source>
        <dbReference type="Proteomes" id="UP001595593"/>
    </source>
</evidence>
<accession>A0ABV7G6A2</accession>
<organism evidence="3 4">
    <name type="scientific">Teichococcus globiformis</name>
    <dbReference type="NCBI Taxonomy" id="2307229"/>
    <lineage>
        <taxon>Bacteria</taxon>
        <taxon>Pseudomonadati</taxon>
        <taxon>Pseudomonadota</taxon>
        <taxon>Alphaproteobacteria</taxon>
        <taxon>Acetobacterales</taxon>
        <taxon>Roseomonadaceae</taxon>
        <taxon>Roseomonas</taxon>
    </lineage>
</organism>
<feature type="compositionally biased region" description="Polar residues" evidence="1">
    <location>
        <begin position="245"/>
        <end position="256"/>
    </location>
</feature>
<gene>
    <name evidence="3" type="ORF">ACFOD4_16825</name>
</gene>
<evidence type="ECO:0000313" key="3">
    <source>
        <dbReference type="EMBL" id="MFC3126730.1"/>
    </source>
</evidence>
<keyword evidence="2" id="KW-0732">Signal</keyword>
<dbReference type="EMBL" id="JBHRTN010000018">
    <property type="protein sequence ID" value="MFC3126730.1"/>
    <property type="molecule type" value="Genomic_DNA"/>
</dbReference>
<dbReference type="PANTHER" id="PTHR31360">
    <property type="match status" value="1"/>
</dbReference>
<comment type="caution">
    <text evidence="3">The sequence shown here is derived from an EMBL/GenBank/DDBJ whole genome shotgun (WGS) entry which is preliminary data.</text>
</comment>
<feature type="region of interest" description="Disordered" evidence="1">
    <location>
        <begin position="222"/>
        <end position="266"/>
    </location>
</feature>
<feature type="chain" id="PRO_5047066881" evidence="2">
    <location>
        <begin position="37"/>
        <end position="266"/>
    </location>
</feature>